<dbReference type="EMBL" id="FQYT01000006">
    <property type="protein sequence ID" value="SHI72425.1"/>
    <property type="molecule type" value="Genomic_DNA"/>
</dbReference>
<dbReference type="AlphaFoldDB" id="A0A1M6DGV3"/>
<dbReference type="STRING" id="1122934.SAMN02745691_00707"/>
<dbReference type="OrthoDB" id="2085875at2"/>
<reference evidence="1 2" key="1">
    <citation type="submission" date="2016-11" db="EMBL/GenBank/DDBJ databases">
        <authorList>
            <person name="Jaros S."/>
            <person name="Januszkiewicz K."/>
            <person name="Wedrychowicz H."/>
        </authorList>
    </citation>
    <scope>NUCLEOTIDE SEQUENCE [LARGE SCALE GENOMIC DNA]</scope>
    <source>
        <strain evidence="1 2">DSM 15970</strain>
    </source>
</reference>
<sequence>MMNKRNLQEKLEALLSDGYGMMAEMGMEPFGEEERSLTAEIFCTYPDIEKGLNLAAAGQCFYCFCSLHNRIEENETAATLLGDYFFSRFSHFLIPLDSRQLIEEFSLYLQEESKDGVDGNRIFDTEKYRIFLNHISSEVEV</sequence>
<keyword evidence="2" id="KW-1185">Reference proteome</keyword>
<proteinExistence type="predicted"/>
<gene>
    <name evidence="1" type="ORF">SAMN02745691_00707</name>
</gene>
<evidence type="ECO:0000313" key="2">
    <source>
        <dbReference type="Proteomes" id="UP000184342"/>
    </source>
</evidence>
<dbReference type="Proteomes" id="UP000184342">
    <property type="component" value="Unassembled WGS sequence"/>
</dbReference>
<evidence type="ECO:0000313" key="1">
    <source>
        <dbReference type="EMBL" id="SHI72425.1"/>
    </source>
</evidence>
<organism evidence="1 2">
    <name type="scientific">Parasporobacterium paucivorans DSM 15970</name>
    <dbReference type="NCBI Taxonomy" id="1122934"/>
    <lineage>
        <taxon>Bacteria</taxon>
        <taxon>Bacillati</taxon>
        <taxon>Bacillota</taxon>
        <taxon>Clostridia</taxon>
        <taxon>Lachnospirales</taxon>
        <taxon>Lachnospiraceae</taxon>
        <taxon>Parasporobacterium</taxon>
    </lineage>
</organism>
<name>A0A1M6DGV3_9FIRM</name>
<accession>A0A1M6DGV3</accession>
<protein>
    <submittedName>
        <fullName evidence="1">Uncharacterized protein</fullName>
    </submittedName>
</protein>